<reference evidence="1 2" key="1">
    <citation type="journal article" date="2016" name="PLoS ONE">
        <title>Sequence Assembly of Yarrowia lipolytica Strain W29/CLIB89 Shows Transposable Element Diversity.</title>
        <authorList>
            <person name="Magnan C."/>
            <person name="Yu J."/>
            <person name="Chang I."/>
            <person name="Jahn E."/>
            <person name="Kanomata Y."/>
            <person name="Wu J."/>
            <person name="Zeller M."/>
            <person name="Oakes M."/>
            <person name="Baldi P."/>
            <person name="Sandmeyer S."/>
        </authorList>
    </citation>
    <scope>NUCLEOTIDE SEQUENCE [LARGE SCALE GENOMIC DNA]</scope>
    <source>
        <strain evidence="2">CLIB89(W29)</strain>
    </source>
</reference>
<organism evidence="1 2">
    <name type="scientific">Yarrowia lipolytica</name>
    <name type="common">Candida lipolytica</name>
    <dbReference type="NCBI Taxonomy" id="4952"/>
    <lineage>
        <taxon>Eukaryota</taxon>
        <taxon>Fungi</taxon>
        <taxon>Dikarya</taxon>
        <taxon>Ascomycota</taxon>
        <taxon>Saccharomycotina</taxon>
        <taxon>Dipodascomycetes</taxon>
        <taxon>Dipodascales</taxon>
        <taxon>Dipodascales incertae sedis</taxon>
        <taxon>Yarrowia</taxon>
    </lineage>
</organism>
<name>A0A1D8N4T6_YARLL</name>
<protein>
    <submittedName>
        <fullName evidence="1">Uncharacterized protein</fullName>
    </submittedName>
</protein>
<sequence length="135" mass="15467">MKQLVVMVDPSDPNTITEWYCCQCGEYHGKPPTRYDCKRCTHGLCPYCPRKRVGDEKQRGSSGSSCELSHLSYFKARHQRRSPTPKPYAKALRQLNQPDSVLLPLPFTLPHRHSSLDHRLSVTQQKQLSPYNNGV</sequence>
<dbReference type="VEuPathDB" id="FungiDB:YALI1_A14414g"/>
<evidence type="ECO:0000313" key="2">
    <source>
        <dbReference type="Proteomes" id="UP000182444"/>
    </source>
</evidence>
<dbReference type="GeneID" id="94582446"/>
<dbReference type="Proteomes" id="UP000182444">
    <property type="component" value="Chromosome 1A"/>
</dbReference>
<evidence type="ECO:0000313" key="1">
    <source>
        <dbReference type="EMBL" id="AOW00643.1"/>
    </source>
</evidence>
<dbReference type="RefSeq" id="XP_068137886.1">
    <property type="nucleotide sequence ID" value="XM_068281785.1"/>
</dbReference>
<dbReference type="EMBL" id="CP017553">
    <property type="protein sequence ID" value="AOW00643.1"/>
    <property type="molecule type" value="Genomic_DNA"/>
</dbReference>
<proteinExistence type="predicted"/>
<gene>
    <name evidence="1" type="ORF">YALI1_A14414g</name>
</gene>
<accession>A0A1D8N4T6</accession>
<dbReference type="AlphaFoldDB" id="A0A1D8N4T6"/>